<feature type="binding site" evidence="11">
    <location>
        <position position="52"/>
    </location>
    <ligand>
        <name>substrate</name>
    </ligand>
</feature>
<evidence type="ECO:0000313" key="14">
    <source>
        <dbReference type="EMBL" id="HJB81354.1"/>
    </source>
</evidence>
<evidence type="ECO:0000313" key="15">
    <source>
        <dbReference type="Proteomes" id="UP000823921"/>
    </source>
</evidence>
<reference evidence="14" key="1">
    <citation type="journal article" date="2021" name="PeerJ">
        <title>Extensive microbial diversity within the chicken gut microbiome revealed by metagenomics and culture.</title>
        <authorList>
            <person name="Gilroy R."/>
            <person name="Ravi A."/>
            <person name="Getino M."/>
            <person name="Pursley I."/>
            <person name="Horton D.L."/>
            <person name="Alikhan N.F."/>
            <person name="Baker D."/>
            <person name="Gharbi K."/>
            <person name="Hall N."/>
            <person name="Watson M."/>
            <person name="Adriaenssens E.M."/>
            <person name="Foster-Nyarko E."/>
            <person name="Jarju S."/>
            <person name="Secka A."/>
            <person name="Antonio M."/>
            <person name="Oren A."/>
            <person name="Chaudhuri R.R."/>
            <person name="La Ragione R."/>
            <person name="Hildebrand F."/>
            <person name="Pallen M.J."/>
        </authorList>
    </citation>
    <scope>NUCLEOTIDE SEQUENCE</scope>
    <source>
        <strain evidence="14">CHK192-8294</strain>
    </source>
</reference>
<feature type="binding site" evidence="12">
    <location>
        <position position="169"/>
    </location>
    <ligand>
        <name>Mg(2+)</name>
        <dbReference type="ChEBI" id="CHEBI:18420"/>
    </ligand>
</feature>
<evidence type="ECO:0000256" key="11">
    <source>
        <dbReference type="PIRSR" id="PIRSR610972-2"/>
    </source>
</evidence>
<evidence type="ECO:0000256" key="6">
    <source>
        <dbReference type="ARBA" id="ARBA00023277"/>
    </source>
</evidence>
<feature type="binding site" evidence="11">
    <location>
        <position position="25"/>
    </location>
    <ligand>
        <name>substrate</name>
    </ligand>
</feature>
<reference evidence="14" key="2">
    <citation type="submission" date="2021-04" db="EMBL/GenBank/DDBJ databases">
        <authorList>
            <person name="Gilroy R."/>
        </authorList>
    </citation>
    <scope>NUCLEOTIDE SEQUENCE</scope>
    <source>
        <strain evidence="14">CHK192-8294</strain>
    </source>
</reference>
<feature type="site" description="Important for catalytic activity and assists the phosphoryl transfer reaction to Asp8 by balancing charge and orienting the reacting groups" evidence="13">
    <location>
        <position position="145"/>
    </location>
</feature>
<comment type="caution">
    <text evidence="14">The sequence shown here is derived from an EMBL/GenBank/DDBJ whole genome shotgun (WGS) entry which is preliminary data.</text>
</comment>
<accession>A0A9D2MNV5</accession>
<evidence type="ECO:0000256" key="9">
    <source>
        <dbReference type="ARBA" id="ARBA00044991"/>
    </source>
</evidence>
<dbReference type="SUPFAM" id="SSF56784">
    <property type="entry name" value="HAD-like"/>
    <property type="match status" value="1"/>
</dbReference>
<sequence length="216" mass="23613">MEMRGVIFDLDGVLCHTDHYHYLAWKALADRLGLPFDERVNDRLRGVSRMDSLEIVLSLGEKQFTQAEKEQMAEEKNRRYRSYLAKMGPEALAPGAVDVLRDLKAQGWKLAVGSSSKNAPLILERTGLEGYFDTVADGSQITRSKPDPEVFLLAARKLNLCPSECIVVEDAVAGIQAAKAGGFFAVGIGDAANAPEVDYSISALAELPILCQKLNT</sequence>
<dbReference type="InterPro" id="IPR010972">
    <property type="entry name" value="Beta-PGM"/>
</dbReference>
<feature type="binding site" evidence="11">
    <location>
        <position position="76"/>
    </location>
    <ligand>
        <name>substrate</name>
    </ligand>
</feature>
<dbReference type="PRINTS" id="PR00413">
    <property type="entry name" value="HADHALOGNASE"/>
</dbReference>
<evidence type="ECO:0000256" key="10">
    <source>
        <dbReference type="PIRSR" id="PIRSR610972-1"/>
    </source>
</evidence>
<dbReference type="Gene3D" id="1.10.150.240">
    <property type="entry name" value="Putative phosphatase, domain 2"/>
    <property type="match status" value="1"/>
</dbReference>
<keyword evidence="6" id="KW-0119">Carbohydrate metabolism</keyword>
<feature type="active site" description="Nucleophile" evidence="10">
    <location>
        <position position="9"/>
    </location>
</feature>
<evidence type="ECO:0000256" key="3">
    <source>
        <dbReference type="ARBA" id="ARBA00022723"/>
    </source>
</evidence>
<protein>
    <recommendedName>
        <fullName evidence="9">Beta-phosphoglucomutase</fullName>
        <ecNumber evidence="8">5.4.2.6</ecNumber>
    </recommendedName>
</protein>
<feature type="site" description="Important for catalytic activity and assists the phosphoryl transfer reaction to Asp8 by balancing charge and orienting the reacting groups" evidence="13">
    <location>
        <position position="114"/>
    </location>
</feature>
<dbReference type="GO" id="GO:0000287">
    <property type="term" value="F:magnesium ion binding"/>
    <property type="evidence" value="ECO:0007669"/>
    <property type="project" value="InterPro"/>
</dbReference>
<dbReference type="AlphaFoldDB" id="A0A9D2MNV5"/>
<feature type="binding site" evidence="12">
    <location>
        <position position="170"/>
    </location>
    <ligand>
        <name>Mg(2+)</name>
        <dbReference type="ChEBI" id="CHEBI:18420"/>
    </ligand>
</feature>
<dbReference type="CDD" id="cd02598">
    <property type="entry name" value="HAD_BPGM"/>
    <property type="match status" value="1"/>
</dbReference>
<dbReference type="InterPro" id="IPR036412">
    <property type="entry name" value="HAD-like_sf"/>
</dbReference>
<evidence type="ECO:0000256" key="4">
    <source>
        <dbReference type="ARBA" id="ARBA00022842"/>
    </source>
</evidence>
<dbReference type="InterPro" id="IPR006439">
    <property type="entry name" value="HAD-SF_hydro_IA"/>
</dbReference>
<dbReference type="InterPro" id="IPR023198">
    <property type="entry name" value="PGP-like_dom2"/>
</dbReference>
<dbReference type="EC" id="5.4.2.6" evidence="8"/>
<evidence type="ECO:0000256" key="12">
    <source>
        <dbReference type="PIRSR" id="PIRSR610972-3"/>
    </source>
</evidence>
<dbReference type="Proteomes" id="UP000823921">
    <property type="component" value="Unassembled WGS sequence"/>
</dbReference>
<organism evidence="14 15">
    <name type="scientific">Candidatus Flavonifractor intestinigallinarum</name>
    <dbReference type="NCBI Taxonomy" id="2838586"/>
    <lineage>
        <taxon>Bacteria</taxon>
        <taxon>Bacillati</taxon>
        <taxon>Bacillota</taxon>
        <taxon>Clostridia</taxon>
        <taxon>Eubacteriales</taxon>
        <taxon>Oscillospiraceae</taxon>
        <taxon>Flavonifractor</taxon>
    </lineage>
</organism>
<dbReference type="NCBIfam" id="TIGR01509">
    <property type="entry name" value="HAD-SF-IA-v3"/>
    <property type="match status" value="1"/>
</dbReference>
<dbReference type="NCBIfam" id="TIGR02009">
    <property type="entry name" value="PGMB-YQAB-SF"/>
    <property type="match status" value="1"/>
</dbReference>
<dbReference type="SFLD" id="SFLDG01129">
    <property type="entry name" value="C1.5:_HAD__Beta-PGM__Phosphata"/>
    <property type="match status" value="1"/>
</dbReference>
<dbReference type="SFLD" id="SFLDS00003">
    <property type="entry name" value="Haloacid_Dehalogenase"/>
    <property type="match status" value="1"/>
</dbReference>
<keyword evidence="2" id="KW-0597">Phosphoprotein</keyword>
<gene>
    <name evidence="14" type="primary">pgmB</name>
    <name evidence="14" type="ORF">H9712_10220</name>
</gene>
<dbReference type="InterPro" id="IPR010976">
    <property type="entry name" value="B-phosphoglucomutase_hydrolase"/>
</dbReference>
<feature type="binding site" evidence="11">
    <location>
        <begin position="44"/>
        <end position="49"/>
    </location>
    <ligand>
        <name>substrate</name>
    </ligand>
</feature>
<dbReference type="PANTHER" id="PTHR46193:SF18">
    <property type="entry name" value="HEXITOL PHOSPHATASE B"/>
    <property type="match status" value="1"/>
</dbReference>
<evidence type="ECO:0000256" key="2">
    <source>
        <dbReference type="ARBA" id="ARBA00022553"/>
    </source>
</evidence>
<dbReference type="EMBL" id="DWXO01000096">
    <property type="protein sequence ID" value="HJB81354.1"/>
    <property type="molecule type" value="Genomic_DNA"/>
</dbReference>
<feature type="binding site" evidence="12">
    <location>
        <position position="9"/>
    </location>
    <ligand>
        <name>Mg(2+)</name>
        <dbReference type="ChEBI" id="CHEBI:18420"/>
    </ligand>
</feature>
<dbReference type="InterPro" id="IPR023214">
    <property type="entry name" value="HAD_sf"/>
</dbReference>
<name>A0A9D2MNV5_9FIRM</name>
<dbReference type="Gene3D" id="3.40.50.1000">
    <property type="entry name" value="HAD superfamily/HAD-like"/>
    <property type="match status" value="1"/>
</dbReference>
<feature type="binding site" evidence="11">
    <location>
        <begin position="9"/>
        <end position="11"/>
    </location>
    <ligand>
        <name>substrate</name>
    </ligand>
</feature>
<feature type="active site" description="Proton donor/acceptor" evidence="10">
    <location>
        <position position="11"/>
    </location>
</feature>
<keyword evidence="3 12" id="KW-0479">Metal-binding</keyword>
<feature type="non-terminal residue" evidence="14">
    <location>
        <position position="216"/>
    </location>
</feature>
<evidence type="ECO:0000256" key="8">
    <source>
        <dbReference type="ARBA" id="ARBA00044968"/>
    </source>
</evidence>
<proteinExistence type="inferred from homology"/>
<evidence type="ECO:0000256" key="5">
    <source>
        <dbReference type="ARBA" id="ARBA00023235"/>
    </source>
</evidence>
<comment type="similarity">
    <text evidence="1">Belongs to the HAD-like hydrolase superfamily. CbbY/CbbZ/Gph/YieH family.</text>
</comment>
<dbReference type="Pfam" id="PF00702">
    <property type="entry name" value="Hydrolase"/>
    <property type="match status" value="1"/>
</dbReference>
<dbReference type="InterPro" id="IPR051600">
    <property type="entry name" value="Beta-PGM-like"/>
</dbReference>
<dbReference type="SFLD" id="SFLDG01135">
    <property type="entry name" value="C1.5.6:_HAD__Beta-PGM__Phospha"/>
    <property type="match status" value="1"/>
</dbReference>
<keyword evidence="4 12" id="KW-0460">Magnesium</keyword>
<comment type="catalytic activity">
    <reaction evidence="7">
        <text>beta-D-glucose 1-phosphate = beta-D-glucose 6-phosphate</text>
        <dbReference type="Rhea" id="RHEA:20113"/>
        <dbReference type="ChEBI" id="CHEBI:57684"/>
        <dbReference type="ChEBI" id="CHEBI:58247"/>
        <dbReference type="EC" id="5.4.2.6"/>
    </reaction>
</comment>
<keyword evidence="5 14" id="KW-0413">Isomerase</keyword>
<dbReference type="PANTHER" id="PTHR46193">
    <property type="entry name" value="6-PHOSPHOGLUCONATE PHOSPHATASE"/>
    <property type="match status" value="1"/>
</dbReference>
<evidence type="ECO:0000256" key="13">
    <source>
        <dbReference type="PIRSR" id="PIRSR610972-4"/>
    </source>
</evidence>
<evidence type="ECO:0000256" key="7">
    <source>
        <dbReference type="ARBA" id="ARBA00044926"/>
    </source>
</evidence>
<dbReference type="NCBIfam" id="TIGR01990">
    <property type="entry name" value="bPGM"/>
    <property type="match status" value="1"/>
</dbReference>
<feature type="binding site" evidence="12">
    <location>
        <position position="11"/>
    </location>
    <ligand>
        <name>Mg(2+)</name>
        <dbReference type="ChEBI" id="CHEBI:18420"/>
    </ligand>
</feature>
<feature type="binding site" evidence="11">
    <location>
        <begin position="114"/>
        <end position="118"/>
    </location>
    <ligand>
        <name>substrate</name>
    </ligand>
</feature>
<dbReference type="GO" id="GO:0008801">
    <property type="term" value="F:beta-phosphoglucomutase activity"/>
    <property type="evidence" value="ECO:0007669"/>
    <property type="project" value="UniProtKB-EC"/>
</dbReference>
<dbReference type="NCBIfam" id="TIGR01549">
    <property type="entry name" value="HAD-SF-IA-v1"/>
    <property type="match status" value="1"/>
</dbReference>
<dbReference type="GO" id="GO:0005975">
    <property type="term" value="P:carbohydrate metabolic process"/>
    <property type="evidence" value="ECO:0007669"/>
    <property type="project" value="InterPro"/>
</dbReference>
<feature type="binding site" evidence="11">
    <location>
        <position position="145"/>
    </location>
    <ligand>
        <name>substrate</name>
    </ligand>
</feature>
<comment type="cofactor">
    <cofactor evidence="12">
        <name>Mg(2+)</name>
        <dbReference type="ChEBI" id="CHEBI:18420"/>
    </cofactor>
    <text evidence="12">Binds 2 magnesium ions per subunit.</text>
</comment>
<evidence type="ECO:0000256" key="1">
    <source>
        <dbReference type="ARBA" id="ARBA00006171"/>
    </source>
</evidence>